<dbReference type="InterPro" id="IPR016186">
    <property type="entry name" value="C-type_lectin-like/link_sf"/>
</dbReference>
<dbReference type="Pfam" id="PF08391">
    <property type="entry name" value="Ly49"/>
    <property type="match status" value="1"/>
</dbReference>
<comment type="subcellular location">
    <subcellularLocation>
        <location evidence="1">Membrane</location>
        <topology evidence="1">Single-pass type II membrane protein</topology>
    </subcellularLocation>
</comment>
<dbReference type="PANTHER" id="PTHR46329:SF1">
    <property type="entry name" value="KILLER CELL LECTIN-LIKE RECEPTOR 2"/>
    <property type="match status" value="1"/>
</dbReference>
<evidence type="ECO:0000256" key="12">
    <source>
        <dbReference type="SAM" id="Phobius"/>
    </source>
</evidence>
<sequence>MSDQQVIYSSLRFLQSSSESPNRLRPGGTQRPGKNDGKGFSVTWHLIAVILGILCLLLLVTVALLGTKIFQYIQENHQLGEMIGNLTREHHILQNDSYLKERLLTNMTLEYNILKNESLQQKKEQDLLFADRRCQKENEGKLYENRWSCCGIKCYYFIPASKNWNGCKQTCQSYNSSLLKINDEDELAFIQPQTYRNNYWIGLSYDDREQKWKWIDTGPPFGINYAFMRSSGRGQCAFLTPTRIATIECSKTYNCICEERIDDVFSACFNIYKKKREHKRAQAGGAAEAGSPPSRETDTGLDPRTPGPQDPGTPGPRDPT</sequence>
<dbReference type="GO" id="GO:0007155">
    <property type="term" value="P:cell adhesion"/>
    <property type="evidence" value="ECO:0007669"/>
    <property type="project" value="UniProtKB-KW"/>
</dbReference>
<dbReference type="Pfam" id="PF00059">
    <property type="entry name" value="Lectin_C"/>
    <property type="match status" value="1"/>
</dbReference>
<keyword evidence="7 12" id="KW-0472">Membrane</keyword>
<dbReference type="InterPro" id="IPR052013">
    <property type="entry name" value="Mouse_KLRs"/>
</dbReference>
<evidence type="ECO:0000256" key="3">
    <source>
        <dbReference type="ARBA" id="ARBA00022734"/>
    </source>
</evidence>
<name>C0JIE7_HALGR</name>
<proteinExistence type="evidence at transcript level"/>
<dbReference type="GO" id="GO:0030246">
    <property type="term" value="F:carbohydrate binding"/>
    <property type="evidence" value="ECO:0007669"/>
    <property type="project" value="UniProtKB-KW"/>
</dbReference>
<feature type="domain" description="C-type lectin" evidence="13">
    <location>
        <begin position="150"/>
        <end position="258"/>
    </location>
</feature>
<keyword evidence="2 12" id="KW-0812">Transmembrane</keyword>
<evidence type="ECO:0000256" key="8">
    <source>
        <dbReference type="ARBA" id="ARBA00023157"/>
    </source>
</evidence>
<evidence type="ECO:0000256" key="9">
    <source>
        <dbReference type="ARBA" id="ARBA00023170"/>
    </source>
</evidence>
<dbReference type="SUPFAM" id="SSF56436">
    <property type="entry name" value="C-type lectin-like"/>
    <property type="match status" value="1"/>
</dbReference>
<feature type="compositionally biased region" description="Pro residues" evidence="11">
    <location>
        <begin position="305"/>
        <end position="320"/>
    </location>
</feature>
<accession>C0JIE7</accession>
<dbReference type="InterPro" id="IPR013600">
    <property type="entry name" value="Ly49_N"/>
</dbReference>
<keyword evidence="5" id="KW-0735">Signal-anchor</keyword>
<protein>
    <submittedName>
        <fullName evidence="14">Killer cell lectin-like receptor</fullName>
    </submittedName>
</protein>
<evidence type="ECO:0000256" key="11">
    <source>
        <dbReference type="SAM" id="MobiDB-lite"/>
    </source>
</evidence>
<evidence type="ECO:0000256" key="1">
    <source>
        <dbReference type="ARBA" id="ARBA00004606"/>
    </source>
</evidence>
<dbReference type="InterPro" id="IPR033992">
    <property type="entry name" value="NKR-like_CTLD"/>
</dbReference>
<dbReference type="PANTHER" id="PTHR46329">
    <property type="entry name" value="KILLER CELL LECTIN-LIKE RECEPTOR 2"/>
    <property type="match status" value="1"/>
</dbReference>
<dbReference type="InterPro" id="IPR001304">
    <property type="entry name" value="C-type_lectin-like"/>
</dbReference>
<feature type="region of interest" description="Disordered" evidence="11">
    <location>
        <begin position="17"/>
        <end position="36"/>
    </location>
</feature>
<evidence type="ECO:0000256" key="10">
    <source>
        <dbReference type="ARBA" id="ARBA00023180"/>
    </source>
</evidence>
<keyword evidence="9 14" id="KW-0675">Receptor</keyword>
<feature type="transmembrane region" description="Helical" evidence="12">
    <location>
        <begin position="42"/>
        <end position="65"/>
    </location>
</feature>
<keyword evidence="6 12" id="KW-1133">Transmembrane helix</keyword>
<evidence type="ECO:0000256" key="2">
    <source>
        <dbReference type="ARBA" id="ARBA00022692"/>
    </source>
</evidence>
<evidence type="ECO:0000256" key="4">
    <source>
        <dbReference type="ARBA" id="ARBA00022889"/>
    </source>
</evidence>
<evidence type="ECO:0000313" key="14">
    <source>
        <dbReference type="EMBL" id="ACN78614.1"/>
    </source>
</evidence>
<feature type="non-terminal residue" evidence="14">
    <location>
        <position position="320"/>
    </location>
</feature>
<dbReference type="SMART" id="SM00034">
    <property type="entry name" value="CLECT"/>
    <property type="match status" value="1"/>
</dbReference>
<keyword evidence="3 14" id="KW-0430">Lectin</keyword>
<gene>
    <name evidence="14" type="primary">Ly49</name>
</gene>
<dbReference type="CDD" id="cd03593">
    <property type="entry name" value="CLECT_NK_receptors_like"/>
    <property type="match status" value="1"/>
</dbReference>
<keyword evidence="10" id="KW-0325">Glycoprotein</keyword>
<keyword evidence="8" id="KW-1015">Disulfide bond</keyword>
<dbReference type="InterPro" id="IPR016187">
    <property type="entry name" value="CTDL_fold"/>
</dbReference>
<dbReference type="PROSITE" id="PS50041">
    <property type="entry name" value="C_TYPE_LECTIN_2"/>
    <property type="match status" value="1"/>
</dbReference>
<evidence type="ECO:0000256" key="5">
    <source>
        <dbReference type="ARBA" id="ARBA00022968"/>
    </source>
</evidence>
<reference evidence="14" key="1">
    <citation type="journal article" date="2009" name="J. Immunol.">
        <title>Evolution and survival of marine carnivores did not require a diversity of killer cell Ig-like receptors or Ly49 NK cell receptors.</title>
        <authorList>
            <person name="Hammond J.A."/>
            <person name="Guethlein L.A."/>
            <person name="Abi-Rached L."/>
            <person name="Moesta A.K."/>
            <person name="Parham P."/>
        </authorList>
    </citation>
    <scope>NUCLEOTIDE SEQUENCE</scope>
</reference>
<dbReference type="Gene3D" id="3.10.100.10">
    <property type="entry name" value="Mannose-Binding Protein A, subunit A"/>
    <property type="match status" value="1"/>
</dbReference>
<evidence type="ECO:0000256" key="6">
    <source>
        <dbReference type="ARBA" id="ARBA00022989"/>
    </source>
</evidence>
<evidence type="ECO:0000256" key="7">
    <source>
        <dbReference type="ARBA" id="ARBA00023136"/>
    </source>
</evidence>
<organism evidence="14">
    <name type="scientific">Halichoerus grypus</name>
    <name type="common">Gray seal</name>
    <name type="synonym">Phoca grypus</name>
    <dbReference type="NCBI Taxonomy" id="9711"/>
    <lineage>
        <taxon>Eukaryota</taxon>
        <taxon>Metazoa</taxon>
        <taxon>Chordata</taxon>
        <taxon>Craniata</taxon>
        <taxon>Vertebrata</taxon>
        <taxon>Euteleostomi</taxon>
        <taxon>Mammalia</taxon>
        <taxon>Eutheria</taxon>
        <taxon>Laurasiatheria</taxon>
        <taxon>Carnivora</taxon>
        <taxon>Caniformia</taxon>
        <taxon>Pinnipedia</taxon>
        <taxon>Phocidae</taxon>
        <taxon>Phocinae</taxon>
        <taxon>Halichoerus</taxon>
    </lineage>
</organism>
<feature type="region of interest" description="Disordered" evidence="11">
    <location>
        <begin position="278"/>
        <end position="320"/>
    </location>
</feature>
<dbReference type="AlphaFoldDB" id="C0JIE7"/>
<dbReference type="EMBL" id="FJ190097">
    <property type="protein sequence ID" value="ACN78614.1"/>
    <property type="molecule type" value="mRNA"/>
</dbReference>
<dbReference type="GO" id="GO:0005886">
    <property type="term" value="C:plasma membrane"/>
    <property type="evidence" value="ECO:0007669"/>
    <property type="project" value="UniProtKB-ARBA"/>
</dbReference>
<keyword evidence="4" id="KW-0130">Cell adhesion</keyword>
<evidence type="ECO:0000259" key="13">
    <source>
        <dbReference type="PROSITE" id="PS50041"/>
    </source>
</evidence>